<dbReference type="PROSITE" id="PS00134">
    <property type="entry name" value="TRYPSIN_HIS"/>
    <property type="match status" value="1"/>
</dbReference>
<keyword evidence="6" id="KW-0720">Serine protease</keyword>
<dbReference type="OrthoDB" id="10059102at2759"/>
<evidence type="ECO:0000256" key="8">
    <source>
        <dbReference type="ARBA" id="ARBA00023157"/>
    </source>
</evidence>
<evidence type="ECO:0000256" key="3">
    <source>
        <dbReference type="ARBA" id="ARBA00022525"/>
    </source>
</evidence>
<comment type="subcellular location">
    <subcellularLocation>
        <location evidence="1">Secreted</location>
    </subcellularLocation>
</comment>
<organism evidence="11 12">
    <name type="scientific">Ceratitis capitata</name>
    <name type="common">Mediterranean fruit fly</name>
    <name type="synonym">Tephritis capitata</name>
    <dbReference type="NCBI Taxonomy" id="7213"/>
    <lineage>
        <taxon>Eukaryota</taxon>
        <taxon>Metazoa</taxon>
        <taxon>Ecdysozoa</taxon>
        <taxon>Arthropoda</taxon>
        <taxon>Hexapoda</taxon>
        <taxon>Insecta</taxon>
        <taxon>Pterygota</taxon>
        <taxon>Neoptera</taxon>
        <taxon>Endopterygota</taxon>
        <taxon>Diptera</taxon>
        <taxon>Brachycera</taxon>
        <taxon>Muscomorpha</taxon>
        <taxon>Tephritoidea</taxon>
        <taxon>Tephritidae</taxon>
        <taxon>Ceratitis</taxon>
        <taxon>Ceratitis</taxon>
    </lineage>
</organism>
<dbReference type="EMBL" id="CAJHJT010000056">
    <property type="protein sequence ID" value="CAD7012588.1"/>
    <property type="molecule type" value="Genomic_DNA"/>
</dbReference>
<evidence type="ECO:0000256" key="6">
    <source>
        <dbReference type="ARBA" id="ARBA00022825"/>
    </source>
</evidence>
<dbReference type="GO" id="GO:0005576">
    <property type="term" value="C:extracellular region"/>
    <property type="evidence" value="ECO:0007669"/>
    <property type="project" value="UniProtKB-SubCell"/>
</dbReference>
<evidence type="ECO:0000256" key="5">
    <source>
        <dbReference type="ARBA" id="ARBA00022801"/>
    </source>
</evidence>
<dbReference type="SUPFAM" id="SSF50494">
    <property type="entry name" value="Trypsin-like serine proteases"/>
    <property type="match status" value="2"/>
</dbReference>
<dbReference type="SMART" id="SM00020">
    <property type="entry name" value="Tryp_SPc"/>
    <property type="match status" value="1"/>
</dbReference>
<keyword evidence="7" id="KW-0865">Zymogen</keyword>
<gene>
    <name evidence="11" type="ORF">CCAP1982_LOCUS20673</name>
</gene>
<dbReference type="Gene3D" id="2.40.10.10">
    <property type="entry name" value="Trypsin-like serine proteases"/>
    <property type="match status" value="2"/>
</dbReference>
<dbReference type="FunFam" id="2.40.10.10:FF:000047">
    <property type="entry name" value="Trypsin eta"/>
    <property type="match status" value="1"/>
</dbReference>
<evidence type="ECO:0000256" key="1">
    <source>
        <dbReference type="ARBA" id="ARBA00004613"/>
    </source>
</evidence>
<comment type="caution">
    <text evidence="11">The sequence shown here is derived from an EMBL/GenBank/DDBJ whole genome shotgun (WGS) entry which is preliminary data.</text>
</comment>
<evidence type="ECO:0000256" key="4">
    <source>
        <dbReference type="ARBA" id="ARBA00022670"/>
    </source>
</evidence>
<keyword evidence="9" id="KW-0732">Signal</keyword>
<evidence type="ECO:0000256" key="2">
    <source>
        <dbReference type="ARBA" id="ARBA00007664"/>
    </source>
</evidence>
<dbReference type="GO" id="GO:0016485">
    <property type="term" value="P:protein processing"/>
    <property type="evidence" value="ECO:0007669"/>
    <property type="project" value="UniProtKB-ARBA"/>
</dbReference>
<dbReference type="PRINTS" id="PR00722">
    <property type="entry name" value="CHYMOTRYPSIN"/>
</dbReference>
<dbReference type="CDD" id="cd00190">
    <property type="entry name" value="Tryp_SPc"/>
    <property type="match status" value="1"/>
</dbReference>
<dbReference type="GO" id="GO:0004252">
    <property type="term" value="F:serine-type endopeptidase activity"/>
    <property type="evidence" value="ECO:0007669"/>
    <property type="project" value="InterPro"/>
</dbReference>
<keyword evidence="5" id="KW-0378">Hydrolase</keyword>
<dbReference type="InterPro" id="IPR043504">
    <property type="entry name" value="Peptidase_S1_PA_chymotrypsin"/>
</dbReference>
<evidence type="ECO:0000259" key="10">
    <source>
        <dbReference type="PROSITE" id="PS50240"/>
    </source>
</evidence>
<feature type="signal peptide" evidence="9">
    <location>
        <begin position="1"/>
        <end position="21"/>
    </location>
</feature>
<feature type="domain" description="Peptidase S1" evidence="10">
    <location>
        <begin position="295"/>
        <end position="417"/>
    </location>
</feature>
<keyword evidence="8" id="KW-1015">Disulfide bond</keyword>
<dbReference type="PROSITE" id="PS50240">
    <property type="entry name" value="TRYPSIN_DOM"/>
    <property type="match status" value="2"/>
</dbReference>
<feature type="chain" id="PRO_5032506860" evidence="9">
    <location>
        <begin position="22"/>
        <end position="417"/>
    </location>
</feature>
<proteinExistence type="inferred from homology"/>
<feature type="domain" description="Peptidase S1" evidence="10">
    <location>
        <begin position="33"/>
        <end position="262"/>
    </location>
</feature>
<dbReference type="InterPro" id="IPR001314">
    <property type="entry name" value="Peptidase_S1A"/>
</dbReference>
<keyword evidence="3" id="KW-0964">Secreted</keyword>
<reference evidence="11" key="1">
    <citation type="submission" date="2020-11" db="EMBL/GenBank/DDBJ databases">
        <authorList>
            <person name="Whitehead M."/>
        </authorList>
    </citation>
    <scope>NUCLEOTIDE SEQUENCE</scope>
    <source>
        <strain evidence="11">EGII</strain>
    </source>
</reference>
<evidence type="ECO:0000313" key="11">
    <source>
        <dbReference type="EMBL" id="CAD7012588.1"/>
    </source>
</evidence>
<dbReference type="Proteomes" id="UP000606786">
    <property type="component" value="Unassembled WGS sequence"/>
</dbReference>
<dbReference type="FunFam" id="2.40.10.10:FF:000068">
    <property type="entry name" value="transmembrane protease serine 2"/>
    <property type="match status" value="1"/>
</dbReference>
<evidence type="ECO:0000256" key="9">
    <source>
        <dbReference type="SAM" id="SignalP"/>
    </source>
</evidence>
<dbReference type="InterPro" id="IPR050430">
    <property type="entry name" value="Peptidase_S1"/>
</dbReference>
<evidence type="ECO:0000313" key="12">
    <source>
        <dbReference type="Proteomes" id="UP000606786"/>
    </source>
</evidence>
<dbReference type="InterPro" id="IPR018114">
    <property type="entry name" value="TRYPSIN_HIS"/>
</dbReference>
<dbReference type="PANTHER" id="PTHR24276:SF91">
    <property type="entry name" value="AT26814P-RELATED"/>
    <property type="match status" value="1"/>
</dbReference>
<name>A0A811V8S2_CERCA</name>
<keyword evidence="4" id="KW-0645">Protease</keyword>
<accession>A0A811V8S2</accession>
<evidence type="ECO:0000256" key="7">
    <source>
        <dbReference type="ARBA" id="ARBA00023145"/>
    </source>
</evidence>
<dbReference type="PANTHER" id="PTHR24276">
    <property type="entry name" value="POLYSERASE-RELATED"/>
    <property type="match status" value="1"/>
</dbReference>
<dbReference type="AlphaFoldDB" id="A0A811V8S2"/>
<comment type="similarity">
    <text evidence="2">Belongs to the peptidase S1 family.</text>
</comment>
<dbReference type="InterPro" id="IPR009003">
    <property type="entry name" value="Peptidase_S1_PA"/>
</dbReference>
<sequence>MSVLPLALTVLLLLFLSNAAASSIQMPQLENRIVGGVDATILHHKHQISLRRKTCKECAYLHHCGGNILNEDTILTAAHCVGERDVGDFTVIAGTETRTGSEGLVARIDHIVVHEHYNASTTDYDVALLFLATPLLFDNVRIAAVSLVTTAPAVGAPATVTGWGTLSEGGVQAQQLQAVNVFVLDRSMCTAAYGGRFTAAMLCAGLPAGGKDACQRDSGGPLLVANQLAGIISWGVGCARAGNPGVYVNVAHVRTWITETVAANSLYDKDVCTLSIKDFSHLIAYHASLSVALGFIGGAETSITAHPYVVSLQTANGTHICGGALIKKQIVVTTAQCFVFYDPKQIFVRVGNNNYVSDGELIPIDAYRINENFDFTTMDSDVAVVKLAKSVKNSRLTREIKMLVSLDLSYGLVEVPC</sequence>
<protein>
    <submittedName>
        <fullName evidence="11">(Mediterranean fruit fly) hypothetical protein</fullName>
    </submittedName>
</protein>
<dbReference type="Pfam" id="PF00089">
    <property type="entry name" value="Trypsin"/>
    <property type="match status" value="2"/>
</dbReference>
<dbReference type="InterPro" id="IPR001254">
    <property type="entry name" value="Trypsin_dom"/>
</dbReference>
<keyword evidence="12" id="KW-1185">Reference proteome</keyword>